<reference evidence="3 4" key="1">
    <citation type="submission" date="2018-07" db="EMBL/GenBank/DDBJ databases">
        <title>Genomic Encyclopedia of Type Strains, Phase IV (KMG-IV): sequencing the most valuable type-strain genomes for metagenomic binning, comparative biology and taxonomic classification.</title>
        <authorList>
            <person name="Goeker M."/>
        </authorList>
    </citation>
    <scope>NUCLEOTIDE SEQUENCE [LARGE SCALE GENOMIC DNA]</scope>
    <source>
        <strain evidence="3 4">DSM 44290</strain>
    </source>
</reference>
<sequence>MPDTHPWVVWASVVVAVITIAAAAVPKVRELLRPLLDFIYGFRVSRIKRQARIEAAAAVLNDQRVELLSVQLSGVAAQLDGVLRQSREDAIRYQTEIASLRTELADTKRELAASRVEIAALRAELAEYRGAQA</sequence>
<dbReference type="Gene3D" id="1.20.58.130">
    <property type="match status" value="1"/>
</dbReference>
<evidence type="ECO:0000256" key="2">
    <source>
        <dbReference type="SAM" id="Phobius"/>
    </source>
</evidence>
<dbReference type="STRING" id="1210086.GCA_001613105_04135"/>
<gene>
    <name evidence="3" type="ORF">DFR76_10586</name>
</gene>
<keyword evidence="4" id="KW-1185">Reference proteome</keyword>
<keyword evidence="2" id="KW-0812">Transmembrane</keyword>
<keyword evidence="2" id="KW-1133">Transmembrane helix</keyword>
<keyword evidence="1" id="KW-0175">Coiled coil</keyword>
<dbReference type="EMBL" id="QQBC01000005">
    <property type="protein sequence ID" value="RDI65771.1"/>
    <property type="molecule type" value="Genomic_DNA"/>
</dbReference>
<evidence type="ECO:0000313" key="3">
    <source>
        <dbReference type="EMBL" id="RDI65771.1"/>
    </source>
</evidence>
<accession>A0A370I6P3</accession>
<keyword evidence="2" id="KW-0472">Membrane</keyword>
<comment type="caution">
    <text evidence="3">The sequence shown here is derived from an EMBL/GenBank/DDBJ whole genome shotgun (WGS) entry which is preliminary data.</text>
</comment>
<dbReference type="AlphaFoldDB" id="A0A370I6P3"/>
<evidence type="ECO:0000256" key="1">
    <source>
        <dbReference type="SAM" id="Coils"/>
    </source>
</evidence>
<dbReference type="RefSeq" id="WP_068000012.1">
    <property type="nucleotide sequence ID" value="NZ_QQBC01000005.1"/>
</dbReference>
<feature type="transmembrane region" description="Helical" evidence="2">
    <location>
        <begin position="6"/>
        <end position="25"/>
    </location>
</feature>
<organism evidence="3 4">
    <name type="scientific">Nocardia pseudobrasiliensis</name>
    <dbReference type="NCBI Taxonomy" id="45979"/>
    <lineage>
        <taxon>Bacteria</taxon>
        <taxon>Bacillati</taxon>
        <taxon>Actinomycetota</taxon>
        <taxon>Actinomycetes</taxon>
        <taxon>Mycobacteriales</taxon>
        <taxon>Nocardiaceae</taxon>
        <taxon>Nocardia</taxon>
    </lineage>
</organism>
<proteinExistence type="predicted"/>
<feature type="coiled-coil region" evidence="1">
    <location>
        <begin position="83"/>
        <end position="131"/>
    </location>
</feature>
<protein>
    <submittedName>
        <fullName evidence="3">Uncharacterized protein</fullName>
    </submittedName>
</protein>
<dbReference type="Proteomes" id="UP000254869">
    <property type="component" value="Unassembled WGS sequence"/>
</dbReference>
<evidence type="ECO:0000313" key="4">
    <source>
        <dbReference type="Proteomes" id="UP000254869"/>
    </source>
</evidence>
<name>A0A370I6P3_9NOCA</name>